<dbReference type="PANTHER" id="PTHR43228:SF1">
    <property type="entry name" value="TWO-COMPONENT RESPONSE REGULATOR ARR22"/>
    <property type="match status" value="1"/>
</dbReference>
<dbReference type="InterPro" id="IPR007492">
    <property type="entry name" value="LytTR_DNA-bd_dom"/>
</dbReference>
<gene>
    <name evidence="5" type="ORF">FN961_13955</name>
</gene>
<dbReference type="OrthoDB" id="9796655at2"/>
<feature type="domain" description="HTH LytTR-type" evidence="4">
    <location>
        <begin position="138"/>
        <end position="243"/>
    </location>
</feature>
<evidence type="ECO:0000313" key="6">
    <source>
        <dbReference type="Proteomes" id="UP000318126"/>
    </source>
</evidence>
<name>A0A553JMT9_SHEHA</name>
<dbReference type="Pfam" id="PF04397">
    <property type="entry name" value="LytTR"/>
    <property type="match status" value="1"/>
</dbReference>
<feature type="modified residue" description="4-aspartylphosphate" evidence="2">
    <location>
        <position position="54"/>
    </location>
</feature>
<dbReference type="EMBL" id="VKGK01000016">
    <property type="protein sequence ID" value="TRY13779.1"/>
    <property type="molecule type" value="Genomic_DNA"/>
</dbReference>
<dbReference type="Gene3D" id="3.40.50.2300">
    <property type="match status" value="1"/>
</dbReference>
<sequence>MLKVLIVDDEYLARIELTRLLSMHADIEIVGEAEDGHQALELLKKTSVDLVFVDIQMPEMDGLEFAKQAESEQFHLVFCTAFSEHAVDAFELNAFDYIVKPIMPDRLEAVLNKVRLVQESHDETESDDIQCLPDNHGLLLKFGSDYKIVRINEIFRFESLGNHVAVYSDSGKSYLHISLSKVEKRLDPTLFFKASRSDIVRVDQIEKIEEGMASGSLQVHMNNGQEIDVSRRQVQLLRKVFSIDSF</sequence>
<organism evidence="5 6">
    <name type="scientific">Shewanella hanedai</name>
    <name type="common">Alteromonas hanedai</name>
    <dbReference type="NCBI Taxonomy" id="25"/>
    <lineage>
        <taxon>Bacteria</taxon>
        <taxon>Pseudomonadati</taxon>
        <taxon>Pseudomonadota</taxon>
        <taxon>Gammaproteobacteria</taxon>
        <taxon>Alteromonadales</taxon>
        <taxon>Shewanellaceae</taxon>
        <taxon>Shewanella</taxon>
    </lineage>
</organism>
<proteinExistence type="predicted"/>
<dbReference type="GO" id="GO:0000160">
    <property type="term" value="P:phosphorelay signal transduction system"/>
    <property type="evidence" value="ECO:0007669"/>
    <property type="project" value="UniProtKB-KW"/>
</dbReference>
<keyword evidence="6" id="KW-1185">Reference proteome</keyword>
<dbReference type="Gene3D" id="2.40.50.1020">
    <property type="entry name" value="LytTr DNA-binding domain"/>
    <property type="match status" value="1"/>
</dbReference>
<dbReference type="SMART" id="SM00448">
    <property type="entry name" value="REC"/>
    <property type="match status" value="1"/>
</dbReference>
<evidence type="ECO:0000313" key="5">
    <source>
        <dbReference type="EMBL" id="TRY13779.1"/>
    </source>
</evidence>
<dbReference type="PANTHER" id="PTHR43228">
    <property type="entry name" value="TWO-COMPONENT RESPONSE REGULATOR"/>
    <property type="match status" value="1"/>
</dbReference>
<evidence type="ECO:0000259" key="3">
    <source>
        <dbReference type="PROSITE" id="PS50110"/>
    </source>
</evidence>
<dbReference type="InterPro" id="IPR011006">
    <property type="entry name" value="CheY-like_superfamily"/>
</dbReference>
<feature type="domain" description="Response regulatory" evidence="3">
    <location>
        <begin position="3"/>
        <end position="115"/>
    </location>
</feature>
<comment type="caution">
    <text evidence="5">The sequence shown here is derived from an EMBL/GenBank/DDBJ whole genome shotgun (WGS) entry which is preliminary data.</text>
</comment>
<dbReference type="SMART" id="SM00850">
    <property type="entry name" value="LytTR"/>
    <property type="match status" value="1"/>
</dbReference>
<dbReference type="Proteomes" id="UP000318126">
    <property type="component" value="Unassembled WGS sequence"/>
</dbReference>
<dbReference type="PROSITE" id="PS50110">
    <property type="entry name" value="RESPONSE_REGULATORY"/>
    <property type="match status" value="1"/>
</dbReference>
<reference evidence="6" key="1">
    <citation type="submission" date="2019-07" db="EMBL/GenBank/DDBJ databases">
        <title>Shewanella sp. YLB-08 draft genomic sequence.</title>
        <authorList>
            <person name="Yu L."/>
        </authorList>
    </citation>
    <scope>NUCLEOTIDE SEQUENCE [LARGE SCALE GENOMIC DNA]</scope>
    <source>
        <strain evidence="6">JCM 20706</strain>
    </source>
</reference>
<dbReference type="GO" id="GO:0003677">
    <property type="term" value="F:DNA binding"/>
    <property type="evidence" value="ECO:0007669"/>
    <property type="project" value="InterPro"/>
</dbReference>
<dbReference type="AlphaFoldDB" id="A0A553JMT9"/>
<evidence type="ECO:0000256" key="2">
    <source>
        <dbReference type="PROSITE-ProRule" id="PRU00169"/>
    </source>
</evidence>
<evidence type="ECO:0000259" key="4">
    <source>
        <dbReference type="PROSITE" id="PS50930"/>
    </source>
</evidence>
<dbReference type="InterPro" id="IPR052048">
    <property type="entry name" value="ST_Response_Regulator"/>
</dbReference>
<accession>A0A553JMT9</accession>
<protein>
    <submittedName>
        <fullName evidence="5">Response regulator transcription factor</fullName>
    </submittedName>
</protein>
<dbReference type="SUPFAM" id="SSF52172">
    <property type="entry name" value="CheY-like"/>
    <property type="match status" value="1"/>
</dbReference>
<dbReference type="Pfam" id="PF00072">
    <property type="entry name" value="Response_reg"/>
    <property type="match status" value="1"/>
</dbReference>
<dbReference type="PROSITE" id="PS50930">
    <property type="entry name" value="HTH_LYTTR"/>
    <property type="match status" value="1"/>
</dbReference>
<evidence type="ECO:0000256" key="1">
    <source>
        <dbReference type="ARBA" id="ARBA00023012"/>
    </source>
</evidence>
<dbReference type="InterPro" id="IPR001789">
    <property type="entry name" value="Sig_transdc_resp-reg_receiver"/>
</dbReference>
<dbReference type="RefSeq" id="WP_144040791.1">
    <property type="nucleotide sequence ID" value="NZ_BMPL01000016.1"/>
</dbReference>
<keyword evidence="2" id="KW-0597">Phosphoprotein</keyword>
<keyword evidence="1" id="KW-0902">Two-component regulatory system</keyword>